<dbReference type="InterPro" id="IPR011990">
    <property type="entry name" value="TPR-like_helical_dom_sf"/>
</dbReference>
<evidence type="ECO:0000313" key="5">
    <source>
        <dbReference type="Proteomes" id="UP001180081"/>
    </source>
</evidence>
<dbReference type="Gene3D" id="2.60.120.620">
    <property type="entry name" value="q2cbj1_9rhob like domain"/>
    <property type="match status" value="1"/>
</dbReference>
<dbReference type="SMART" id="SM00028">
    <property type="entry name" value="TPR"/>
    <property type="match status" value="4"/>
</dbReference>
<dbReference type="Proteomes" id="UP001180081">
    <property type="component" value="Unassembled WGS sequence"/>
</dbReference>
<dbReference type="Gene3D" id="1.25.40.10">
    <property type="entry name" value="Tetratricopeptide repeat domain"/>
    <property type="match status" value="1"/>
</dbReference>
<dbReference type="RefSeq" id="WP_290332723.1">
    <property type="nucleotide sequence ID" value="NZ_JAUFPU010000008.1"/>
</dbReference>
<evidence type="ECO:0000256" key="3">
    <source>
        <dbReference type="PROSITE-ProRule" id="PRU00339"/>
    </source>
</evidence>
<dbReference type="PANTHER" id="PTHR45586">
    <property type="entry name" value="TPR REPEAT-CONTAINING PROTEIN PA4667"/>
    <property type="match status" value="1"/>
</dbReference>
<evidence type="ECO:0000256" key="2">
    <source>
        <dbReference type="ARBA" id="ARBA00022803"/>
    </source>
</evidence>
<dbReference type="InterPro" id="IPR019734">
    <property type="entry name" value="TPR_rpt"/>
</dbReference>
<dbReference type="SUPFAM" id="SSF48452">
    <property type="entry name" value="TPR-like"/>
    <property type="match status" value="1"/>
</dbReference>
<name>A0ABT8B6X8_9NEIS</name>
<dbReference type="Pfam" id="PF20043">
    <property type="entry name" value="DUF6445"/>
    <property type="match status" value="1"/>
</dbReference>
<keyword evidence="1" id="KW-0677">Repeat</keyword>
<organism evidence="4 5">
    <name type="scientific">Chitinimonas viridis</name>
    <dbReference type="NCBI Taxonomy" id="664880"/>
    <lineage>
        <taxon>Bacteria</taxon>
        <taxon>Pseudomonadati</taxon>
        <taxon>Pseudomonadota</taxon>
        <taxon>Betaproteobacteria</taxon>
        <taxon>Neisseriales</taxon>
        <taxon>Chitinibacteraceae</taxon>
        <taxon>Chitinimonas</taxon>
    </lineage>
</organism>
<keyword evidence="5" id="KW-1185">Reference proteome</keyword>
<sequence>MNKARQMAEQGMGLHQQGRLREATALYQQALALEPGCGLALHYLGLCMAQQGMADMARVMLQKALAAGEDTAALHDHLAQLLQGLGKLQEALVHRQRASALAPGDLAYGQALAALYQRMGDLGGERQARLQLLQQHPGHVPTLMALALAAYDRDDAAEAMDYYRVACVADPCLPEQTYMGFASPSATVAVGDPFPLLQLGETAEEKQVRTVLRDADLHVLDDFLPDPDAARAWAAGLQYGVARGNYPGSQTSLLPCEAIMQALADRLGRRLKWLSPDNGVMRLTLADATARTDIHVDDELATETRHYAAVLYLTRPEHCQGGTSFWRHAATGWLRRPADTLLQAAGYADFKTFLRRETPLGEPRAFAGFTAQRDRWQQLFTVPMRYNRLVLYKGNHFHAVDNVFGEGFDNGRLTRLFSFEML</sequence>
<dbReference type="EMBL" id="JAUFPU010000008">
    <property type="protein sequence ID" value="MDN3577259.1"/>
    <property type="molecule type" value="Genomic_DNA"/>
</dbReference>
<dbReference type="PANTHER" id="PTHR45586:SF1">
    <property type="entry name" value="LIPOPOLYSACCHARIDE ASSEMBLY PROTEIN B"/>
    <property type="match status" value="1"/>
</dbReference>
<evidence type="ECO:0000256" key="1">
    <source>
        <dbReference type="ARBA" id="ARBA00022737"/>
    </source>
</evidence>
<protein>
    <submittedName>
        <fullName evidence="4">DUF6445 family protein</fullName>
    </submittedName>
</protein>
<dbReference type="PROSITE" id="PS50005">
    <property type="entry name" value="TPR"/>
    <property type="match status" value="1"/>
</dbReference>
<feature type="repeat" description="TPR" evidence="3">
    <location>
        <begin position="4"/>
        <end position="37"/>
    </location>
</feature>
<accession>A0ABT8B6X8</accession>
<keyword evidence="2 3" id="KW-0802">TPR repeat</keyword>
<comment type="caution">
    <text evidence="4">The sequence shown here is derived from an EMBL/GenBank/DDBJ whole genome shotgun (WGS) entry which is preliminary data.</text>
</comment>
<dbReference type="Pfam" id="PF14559">
    <property type="entry name" value="TPR_19"/>
    <property type="match status" value="1"/>
</dbReference>
<reference evidence="4" key="2">
    <citation type="submission" date="2023-06" db="EMBL/GenBank/DDBJ databases">
        <authorList>
            <person name="Lucena T."/>
            <person name="Sun Q."/>
        </authorList>
    </citation>
    <scope>NUCLEOTIDE SEQUENCE</scope>
    <source>
        <strain evidence="4">CECT 7703</strain>
    </source>
</reference>
<dbReference type="InterPro" id="IPR045617">
    <property type="entry name" value="DUF6445"/>
</dbReference>
<gene>
    <name evidence="4" type="ORF">QWZ03_10815</name>
</gene>
<proteinExistence type="predicted"/>
<dbReference type="InterPro" id="IPR051012">
    <property type="entry name" value="CellSynth/LPSAsmb/PSIAsmb"/>
</dbReference>
<evidence type="ECO:0000313" key="4">
    <source>
        <dbReference type="EMBL" id="MDN3577259.1"/>
    </source>
</evidence>
<reference evidence="4" key="1">
    <citation type="journal article" date="2014" name="Int. J. Syst. Evol. Microbiol.">
        <title>Complete genome of a new Firmicutes species belonging to the dominant human colonic microbiota ('Ruminococcus bicirculans') reveals two chromosomes and a selective capacity to utilize plant glucans.</title>
        <authorList>
            <consortium name="NISC Comparative Sequencing Program"/>
            <person name="Wegmann U."/>
            <person name="Louis P."/>
            <person name="Goesmann A."/>
            <person name="Henrissat B."/>
            <person name="Duncan S.H."/>
            <person name="Flint H.J."/>
        </authorList>
    </citation>
    <scope>NUCLEOTIDE SEQUENCE</scope>
    <source>
        <strain evidence="4">CECT 7703</strain>
    </source>
</reference>